<evidence type="ECO:0000313" key="2">
    <source>
        <dbReference type="EMBL" id="KAK6170909.1"/>
    </source>
</evidence>
<dbReference type="EMBL" id="JAZGQO010000014">
    <property type="protein sequence ID" value="KAK6170909.1"/>
    <property type="molecule type" value="Genomic_DNA"/>
</dbReference>
<reference evidence="2 3" key="1">
    <citation type="submission" date="2024-01" db="EMBL/GenBank/DDBJ databases">
        <title>The genome of the rayed Mediterranean limpet Patella caerulea (Linnaeus, 1758).</title>
        <authorList>
            <person name="Anh-Thu Weber A."/>
            <person name="Halstead-Nussloch G."/>
        </authorList>
    </citation>
    <scope>NUCLEOTIDE SEQUENCE [LARGE SCALE GENOMIC DNA]</scope>
    <source>
        <strain evidence="2">AATW-2023a</strain>
        <tissue evidence="2">Whole specimen</tissue>
    </source>
</reference>
<keyword evidence="3" id="KW-1185">Reference proteome</keyword>
<sequence length="102" mass="12184">MDVGNPALYSDISDAEENRPENDKRFHIANEERILNVANNAVPKNTLRRNKWALNTFQAWSIWRNNHHNDERTITKDLEHMDNSDLNFWLKHFVVEVKEKRT</sequence>
<organism evidence="2 3">
    <name type="scientific">Patella caerulea</name>
    <name type="common">Rayed Mediterranean limpet</name>
    <dbReference type="NCBI Taxonomy" id="87958"/>
    <lineage>
        <taxon>Eukaryota</taxon>
        <taxon>Metazoa</taxon>
        <taxon>Spiralia</taxon>
        <taxon>Lophotrochozoa</taxon>
        <taxon>Mollusca</taxon>
        <taxon>Gastropoda</taxon>
        <taxon>Patellogastropoda</taxon>
        <taxon>Patelloidea</taxon>
        <taxon>Patellidae</taxon>
        <taxon>Patella</taxon>
    </lineage>
</organism>
<name>A0AAN8P977_PATCE</name>
<accession>A0AAN8P977</accession>
<gene>
    <name evidence="2" type="ORF">SNE40_019195</name>
</gene>
<protein>
    <submittedName>
        <fullName evidence="2">Uncharacterized protein</fullName>
    </submittedName>
</protein>
<dbReference type="Proteomes" id="UP001347796">
    <property type="component" value="Unassembled WGS sequence"/>
</dbReference>
<feature type="region of interest" description="Disordered" evidence="1">
    <location>
        <begin position="1"/>
        <end position="21"/>
    </location>
</feature>
<evidence type="ECO:0000313" key="3">
    <source>
        <dbReference type="Proteomes" id="UP001347796"/>
    </source>
</evidence>
<dbReference type="AlphaFoldDB" id="A0AAN8P977"/>
<evidence type="ECO:0000256" key="1">
    <source>
        <dbReference type="SAM" id="MobiDB-lite"/>
    </source>
</evidence>
<comment type="caution">
    <text evidence="2">The sequence shown here is derived from an EMBL/GenBank/DDBJ whole genome shotgun (WGS) entry which is preliminary data.</text>
</comment>
<proteinExistence type="predicted"/>